<dbReference type="AlphaFoldDB" id="A0A344LBZ6"/>
<reference evidence="1 2" key="1">
    <citation type="submission" date="2016-04" db="EMBL/GenBank/DDBJ databases">
        <title>Complete genome sequence and analysis of deep-sea sediment isolate, Amycolatopsis sp. WP1.</title>
        <authorList>
            <person name="Wang H."/>
            <person name="Chen S."/>
            <person name="Wu Q."/>
        </authorList>
    </citation>
    <scope>NUCLEOTIDE SEQUENCE [LARGE SCALE GENOMIC DNA]</scope>
    <source>
        <strain evidence="1 2">WP1</strain>
    </source>
</reference>
<name>A0A344LBZ6_9PSEU</name>
<protein>
    <recommendedName>
        <fullName evidence="3">DUF4393 domain-containing protein</fullName>
    </recommendedName>
</protein>
<dbReference type="InterPro" id="IPR025506">
    <property type="entry name" value="Abi_alpha"/>
</dbReference>
<organism evidence="1 2">
    <name type="scientific">Amycolatopsis albispora</name>
    <dbReference type="NCBI Taxonomy" id="1804986"/>
    <lineage>
        <taxon>Bacteria</taxon>
        <taxon>Bacillati</taxon>
        <taxon>Actinomycetota</taxon>
        <taxon>Actinomycetes</taxon>
        <taxon>Pseudonocardiales</taxon>
        <taxon>Pseudonocardiaceae</taxon>
        <taxon>Amycolatopsis</taxon>
    </lineage>
</organism>
<evidence type="ECO:0008006" key="3">
    <source>
        <dbReference type="Google" id="ProtNLM"/>
    </source>
</evidence>
<proteinExistence type="predicted"/>
<dbReference type="KEGG" id="aab:A4R43_26300"/>
<dbReference type="Pfam" id="PF14337">
    <property type="entry name" value="Abi_alpha"/>
    <property type="match status" value="1"/>
</dbReference>
<dbReference type="Gene3D" id="3.30.110.190">
    <property type="match status" value="1"/>
</dbReference>
<evidence type="ECO:0000313" key="1">
    <source>
        <dbReference type="EMBL" id="AXB45570.1"/>
    </source>
</evidence>
<evidence type="ECO:0000313" key="2">
    <source>
        <dbReference type="Proteomes" id="UP000250434"/>
    </source>
</evidence>
<dbReference type="OrthoDB" id="7061144at2"/>
<gene>
    <name evidence="1" type="ORF">A4R43_26300</name>
</gene>
<keyword evidence="2" id="KW-1185">Reference proteome</keyword>
<dbReference type="EMBL" id="CP015163">
    <property type="protein sequence ID" value="AXB45570.1"/>
    <property type="molecule type" value="Genomic_DNA"/>
</dbReference>
<accession>A0A344LBZ6</accession>
<dbReference type="Proteomes" id="UP000250434">
    <property type="component" value="Chromosome"/>
</dbReference>
<sequence>MPGVKEGSGAVGAPENFAERAGKLASIAARAGYSLGKRLPGADAAERGLRSLERLALTELRRRLEEVDDPYLAALSAASAMNVGGNGRHVQPLNGEIRGTVVVMPSSESVEPLRAAMAELLNRSIGFGRERAREYLYAIILRQLTPDEARILSALSDGAPFPLIDVTERNGLGGAGRVVLRNASTVGKAAGVTLLDQVPAYVTRLIGLGLAEPDEEVPELETQYEILLTDDAVRAAENSVKRVKFVRRTVHISRLGKEFWAACDPARS</sequence>